<evidence type="ECO:0000313" key="1">
    <source>
        <dbReference type="EMBL" id="KKM18767.1"/>
    </source>
</evidence>
<organism evidence="1">
    <name type="scientific">marine sediment metagenome</name>
    <dbReference type="NCBI Taxonomy" id="412755"/>
    <lineage>
        <taxon>unclassified sequences</taxon>
        <taxon>metagenomes</taxon>
        <taxon>ecological metagenomes</taxon>
    </lineage>
</organism>
<name>A0A0F9HUD1_9ZZZZ</name>
<gene>
    <name evidence="1" type="ORF">LCGC14_1662410</name>
</gene>
<accession>A0A0F9HUD1</accession>
<dbReference type="AlphaFoldDB" id="A0A0F9HUD1"/>
<sequence length="59" mass="6235">MVDGTLAIDEPNTTDKLIDAEQLTIGGQTVYRERMAVPAPISFNGGPVTVGITAVELTF</sequence>
<feature type="non-terminal residue" evidence="1">
    <location>
        <position position="59"/>
    </location>
</feature>
<reference evidence="1" key="1">
    <citation type="journal article" date="2015" name="Nature">
        <title>Complex archaea that bridge the gap between prokaryotes and eukaryotes.</title>
        <authorList>
            <person name="Spang A."/>
            <person name="Saw J.H."/>
            <person name="Jorgensen S.L."/>
            <person name="Zaremba-Niedzwiedzka K."/>
            <person name="Martijn J."/>
            <person name="Lind A.E."/>
            <person name="van Eijk R."/>
            <person name="Schleper C."/>
            <person name="Guy L."/>
            <person name="Ettema T.J."/>
        </authorList>
    </citation>
    <scope>NUCLEOTIDE SEQUENCE</scope>
</reference>
<proteinExistence type="predicted"/>
<comment type="caution">
    <text evidence="1">The sequence shown here is derived from an EMBL/GenBank/DDBJ whole genome shotgun (WGS) entry which is preliminary data.</text>
</comment>
<protein>
    <submittedName>
        <fullName evidence="1">Uncharacterized protein</fullName>
    </submittedName>
</protein>
<dbReference type="EMBL" id="LAZR01014150">
    <property type="protein sequence ID" value="KKM18767.1"/>
    <property type="molecule type" value="Genomic_DNA"/>
</dbReference>